<feature type="domain" description="DYW" evidence="1">
    <location>
        <begin position="2"/>
        <end position="83"/>
    </location>
</feature>
<proteinExistence type="predicted"/>
<sequence length="134" mass="15080">MHESEEEEREFSLRYRSKKLAISFGLMKTNHGTIIRIVKNLRMCTDCHSAIKCFSFICNREITVRDKHRFHHFKDGSCSCQDYCCSSLVAACCSETVLIEELAAAVHEFELLPLLISAAVAVPCFAVPNNSSSC</sequence>
<dbReference type="Proteomes" id="UP000541444">
    <property type="component" value="Unassembled WGS sequence"/>
</dbReference>
<gene>
    <name evidence="2" type="ORF">GIB67_038450</name>
</gene>
<protein>
    <recommendedName>
        <fullName evidence="1">DYW domain-containing protein</fullName>
    </recommendedName>
</protein>
<keyword evidence="3" id="KW-1185">Reference proteome</keyword>
<dbReference type="InterPro" id="IPR032867">
    <property type="entry name" value="DYW_dom"/>
</dbReference>
<organism evidence="2 3">
    <name type="scientific">Kingdonia uniflora</name>
    <dbReference type="NCBI Taxonomy" id="39325"/>
    <lineage>
        <taxon>Eukaryota</taxon>
        <taxon>Viridiplantae</taxon>
        <taxon>Streptophyta</taxon>
        <taxon>Embryophyta</taxon>
        <taxon>Tracheophyta</taxon>
        <taxon>Spermatophyta</taxon>
        <taxon>Magnoliopsida</taxon>
        <taxon>Ranunculales</taxon>
        <taxon>Circaeasteraceae</taxon>
        <taxon>Kingdonia</taxon>
    </lineage>
</organism>
<dbReference type="Pfam" id="PF14432">
    <property type="entry name" value="DYW_deaminase"/>
    <property type="match status" value="1"/>
</dbReference>
<accession>A0A7J7NPA9</accession>
<evidence type="ECO:0000313" key="3">
    <source>
        <dbReference type="Proteomes" id="UP000541444"/>
    </source>
</evidence>
<evidence type="ECO:0000313" key="2">
    <source>
        <dbReference type="EMBL" id="KAF6168953.1"/>
    </source>
</evidence>
<name>A0A7J7NPA9_9MAGN</name>
<dbReference type="OrthoDB" id="185373at2759"/>
<comment type="caution">
    <text evidence="2">The sequence shown here is derived from an EMBL/GenBank/DDBJ whole genome shotgun (WGS) entry which is preliminary data.</text>
</comment>
<dbReference type="AlphaFoldDB" id="A0A7J7NPA9"/>
<reference evidence="2 3" key="1">
    <citation type="journal article" date="2020" name="IScience">
        <title>Genome Sequencing of the Endangered Kingdonia uniflora (Circaeasteraceae, Ranunculales) Reveals Potential Mechanisms of Evolutionary Specialization.</title>
        <authorList>
            <person name="Sun Y."/>
            <person name="Deng T."/>
            <person name="Zhang A."/>
            <person name="Moore M.J."/>
            <person name="Landis J.B."/>
            <person name="Lin N."/>
            <person name="Zhang H."/>
            <person name="Zhang X."/>
            <person name="Huang J."/>
            <person name="Zhang X."/>
            <person name="Sun H."/>
            <person name="Wang H."/>
        </authorList>
    </citation>
    <scope>NUCLEOTIDE SEQUENCE [LARGE SCALE GENOMIC DNA]</scope>
    <source>
        <strain evidence="2">TB1705</strain>
        <tissue evidence="2">Leaf</tissue>
    </source>
</reference>
<evidence type="ECO:0000259" key="1">
    <source>
        <dbReference type="Pfam" id="PF14432"/>
    </source>
</evidence>
<dbReference type="EMBL" id="JACGCM010000671">
    <property type="protein sequence ID" value="KAF6168953.1"/>
    <property type="molecule type" value="Genomic_DNA"/>
</dbReference>
<dbReference type="GO" id="GO:0008270">
    <property type="term" value="F:zinc ion binding"/>
    <property type="evidence" value="ECO:0007669"/>
    <property type="project" value="InterPro"/>
</dbReference>